<dbReference type="GO" id="GO:0003743">
    <property type="term" value="F:translation initiation factor activity"/>
    <property type="evidence" value="ECO:0007669"/>
    <property type="project" value="UniProtKB-KW"/>
</dbReference>
<evidence type="ECO:0000313" key="10">
    <source>
        <dbReference type="EMBL" id="CAH1262702.1"/>
    </source>
</evidence>
<feature type="compositionally biased region" description="Basic and acidic residues" evidence="8">
    <location>
        <begin position="149"/>
        <end position="159"/>
    </location>
</feature>
<comment type="similarity">
    <text evidence="1">Belongs to the eIF-2-beta/eIF-5 family.</text>
</comment>
<keyword evidence="6" id="KW-0648">Protein biosynthesis</keyword>
<dbReference type="PROSITE" id="PS51363">
    <property type="entry name" value="W2"/>
    <property type="match status" value="1"/>
</dbReference>
<feature type="compositionally biased region" description="Acidic residues" evidence="8">
    <location>
        <begin position="190"/>
        <end position="201"/>
    </location>
</feature>
<dbReference type="Pfam" id="PF01873">
    <property type="entry name" value="eIF-5_eIF-2B"/>
    <property type="match status" value="1"/>
</dbReference>
<dbReference type="Gene3D" id="1.25.40.180">
    <property type="match status" value="1"/>
</dbReference>
<dbReference type="CDD" id="cd11561">
    <property type="entry name" value="W2_eIF5"/>
    <property type="match status" value="1"/>
</dbReference>
<gene>
    <name evidence="10" type="primary">EIF5</name>
    <name evidence="10" type="ORF">BLAG_LOCUS17654</name>
</gene>
<sequence length="427" mass="48517">MALNVNREVQDQFYRYKMPRIIAKVEGKGNGIKTVIPNMTEVAKALSRPATYTTKFFGCELGAQTQLDVKNDRYIVNGAHDAAKLQDLLDIFIKKFVLCQECDNPETNLKVFVKKGVIAQHCIACGHSAMLDMTHKLTTYILKYPPDQPKAKDTPSKTDSKRKRDKKGKQQQENGTDGGSPTSHSPPPDKEDDDWGDDGDWSVDTSAEAVAARMEQLLTDGAKAITLNDDLVKTVEERLNLFFEFVKAKRDAGHIEGNDKEIFAEAERLEVHEKGILVLCELLLDDKMVTQLKKYRKIFLRFCYESPKTQKNFLGGFEQLVNLHKEVLLPKVPVLLKTMYDLDLVDEEVILQWGDKVSKKYVSKELSQQIHDKAAPFITWLKEAEEETSEDEDEVEVVYDNKATELKTEKVPTNNQEEEDDLDIDAI</sequence>
<evidence type="ECO:0000313" key="11">
    <source>
        <dbReference type="Proteomes" id="UP000838412"/>
    </source>
</evidence>
<feature type="compositionally biased region" description="Basic residues" evidence="8">
    <location>
        <begin position="160"/>
        <end position="169"/>
    </location>
</feature>
<dbReference type="InterPro" id="IPR016024">
    <property type="entry name" value="ARM-type_fold"/>
</dbReference>
<dbReference type="OMA" id="YRYKMEK"/>
<dbReference type="FunFam" id="3.30.30.170:FF:000002">
    <property type="entry name" value="Eukaryotic translation initiation factor 5"/>
    <property type="match status" value="1"/>
</dbReference>
<evidence type="ECO:0000256" key="1">
    <source>
        <dbReference type="ARBA" id="ARBA00010397"/>
    </source>
</evidence>
<keyword evidence="4" id="KW-0597">Phosphoprotein</keyword>
<evidence type="ECO:0000259" key="9">
    <source>
        <dbReference type="PROSITE" id="PS51363"/>
    </source>
</evidence>
<dbReference type="SUPFAM" id="SSF75689">
    <property type="entry name" value="Zinc-binding domain of translation initiation factor 2 beta"/>
    <property type="match status" value="1"/>
</dbReference>
<evidence type="ECO:0000256" key="8">
    <source>
        <dbReference type="SAM" id="MobiDB-lite"/>
    </source>
</evidence>
<dbReference type="SUPFAM" id="SSF48371">
    <property type="entry name" value="ARM repeat"/>
    <property type="match status" value="1"/>
</dbReference>
<dbReference type="GO" id="GO:0001732">
    <property type="term" value="P:formation of cytoplasmic translation initiation complex"/>
    <property type="evidence" value="ECO:0007669"/>
    <property type="project" value="TreeGrafter"/>
</dbReference>
<dbReference type="Proteomes" id="UP000838412">
    <property type="component" value="Chromosome 4"/>
</dbReference>
<dbReference type="SMART" id="SM00653">
    <property type="entry name" value="eIF2B_5"/>
    <property type="match status" value="1"/>
</dbReference>
<evidence type="ECO:0000256" key="7">
    <source>
        <dbReference type="ARBA" id="ARBA00023134"/>
    </source>
</evidence>
<keyword evidence="7" id="KW-0342">GTP-binding</keyword>
<evidence type="ECO:0000256" key="2">
    <source>
        <dbReference type="ARBA" id="ARBA00018059"/>
    </source>
</evidence>
<feature type="domain" description="W2" evidence="9">
    <location>
        <begin position="232"/>
        <end position="391"/>
    </location>
</feature>
<dbReference type="SUPFAM" id="SSF100966">
    <property type="entry name" value="Translation initiation factor 2 beta, aIF2beta, N-terminal domain"/>
    <property type="match status" value="1"/>
</dbReference>
<reference evidence="10" key="1">
    <citation type="submission" date="2022-01" db="EMBL/GenBank/DDBJ databases">
        <authorList>
            <person name="Braso-Vives M."/>
        </authorList>
    </citation>
    <scope>NUCLEOTIDE SEQUENCE</scope>
</reference>
<keyword evidence="11" id="KW-1185">Reference proteome</keyword>
<feature type="region of interest" description="Disordered" evidence="8">
    <location>
        <begin position="406"/>
        <end position="427"/>
    </location>
</feature>
<name>A0A8J9ZV44_BRALA</name>
<evidence type="ECO:0000256" key="4">
    <source>
        <dbReference type="ARBA" id="ARBA00022553"/>
    </source>
</evidence>
<dbReference type="EMBL" id="OV696689">
    <property type="protein sequence ID" value="CAH1262702.1"/>
    <property type="molecule type" value="Genomic_DNA"/>
</dbReference>
<dbReference type="SMART" id="SM00515">
    <property type="entry name" value="eIF5C"/>
    <property type="match status" value="1"/>
</dbReference>
<dbReference type="PANTHER" id="PTHR23001">
    <property type="entry name" value="EUKARYOTIC TRANSLATION INITIATION FACTOR"/>
    <property type="match status" value="1"/>
</dbReference>
<dbReference type="GO" id="GO:0005525">
    <property type="term" value="F:GTP binding"/>
    <property type="evidence" value="ECO:0007669"/>
    <property type="project" value="UniProtKB-KW"/>
</dbReference>
<proteinExistence type="inferred from homology"/>
<dbReference type="Pfam" id="PF02020">
    <property type="entry name" value="W2"/>
    <property type="match status" value="1"/>
</dbReference>
<dbReference type="GO" id="GO:0071074">
    <property type="term" value="F:eukaryotic initiation factor eIF2 binding"/>
    <property type="evidence" value="ECO:0007669"/>
    <property type="project" value="TreeGrafter"/>
</dbReference>
<evidence type="ECO:0000256" key="6">
    <source>
        <dbReference type="ARBA" id="ARBA00022917"/>
    </source>
</evidence>
<evidence type="ECO:0000256" key="3">
    <source>
        <dbReference type="ARBA" id="ARBA00022540"/>
    </source>
</evidence>
<dbReference type="InterPro" id="IPR016190">
    <property type="entry name" value="Transl_init_fac_IF2/IF5_Zn-bd"/>
</dbReference>
<organism evidence="10 11">
    <name type="scientific">Branchiostoma lanceolatum</name>
    <name type="common">Common lancelet</name>
    <name type="synonym">Amphioxus lanceolatum</name>
    <dbReference type="NCBI Taxonomy" id="7740"/>
    <lineage>
        <taxon>Eukaryota</taxon>
        <taxon>Metazoa</taxon>
        <taxon>Chordata</taxon>
        <taxon>Cephalochordata</taxon>
        <taxon>Leptocardii</taxon>
        <taxon>Amphioxiformes</taxon>
        <taxon>Branchiostomatidae</taxon>
        <taxon>Branchiostoma</taxon>
    </lineage>
</organism>
<dbReference type="FunFam" id="1.25.40.180:FF:000018">
    <property type="entry name" value="eukaryotic translation initiation factor 5"/>
    <property type="match status" value="1"/>
</dbReference>
<dbReference type="Gene3D" id="2.20.25.350">
    <property type="match status" value="1"/>
</dbReference>
<dbReference type="FunFam" id="2.20.25.350:FF:000001">
    <property type="entry name" value="Eukaryotic translation initiation factor 5"/>
    <property type="match status" value="1"/>
</dbReference>
<feature type="compositionally biased region" description="Acidic residues" evidence="8">
    <location>
        <begin position="416"/>
        <end position="427"/>
    </location>
</feature>
<feature type="region of interest" description="Disordered" evidence="8">
    <location>
        <begin position="144"/>
        <end position="202"/>
    </location>
</feature>
<dbReference type="InterPro" id="IPR016189">
    <property type="entry name" value="Transl_init_fac_IF2/IF5_N"/>
</dbReference>
<dbReference type="Gene3D" id="3.30.30.170">
    <property type="match status" value="1"/>
</dbReference>
<keyword evidence="3" id="KW-0396">Initiation factor</keyword>
<protein>
    <recommendedName>
        <fullName evidence="2">Eukaryotic translation initiation factor 5</fullName>
    </recommendedName>
</protein>
<dbReference type="OrthoDB" id="10250831at2759"/>
<keyword evidence="5" id="KW-0547">Nucleotide-binding</keyword>
<dbReference type="AlphaFoldDB" id="A0A8J9ZV44"/>
<dbReference type="InterPro" id="IPR002735">
    <property type="entry name" value="Transl_init_fac_IF2/IF5_dom"/>
</dbReference>
<dbReference type="InterPro" id="IPR003307">
    <property type="entry name" value="W2_domain"/>
</dbReference>
<dbReference type="InterPro" id="IPR045196">
    <property type="entry name" value="IF2/IF5"/>
</dbReference>
<accession>A0A8J9ZV44</accession>
<dbReference type="GO" id="GO:0005829">
    <property type="term" value="C:cytosol"/>
    <property type="evidence" value="ECO:0007669"/>
    <property type="project" value="TreeGrafter"/>
</dbReference>
<dbReference type="GO" id="GO:0005092">
    <property type="term" value="F:GDP-dissociation inhibitor activity"/>
    <property type="evidence" value="ECO:0007669"/>
    <property type="project" value="TreeGrafter"/>
</dbReference>
<feature type="compositionally biased region" description="Polar residues" evidence="8">
    <location>
        <begin position="171"/>
        <end position="183"/>
    </location>
</feature>
<dbReference type="PANTHER" id="PTHR23001:SF7">
    <property type="entry name" value="EUKARYOTIC TRANSLATION INITIATION FACTOR 5"/>
    <property type="match status" value="1"/>
</dbReference>
<evidence type="ECO:0000256" key="5">
    <source>
        <dbReference type="ARBA" id="ARBA00022741"/>
    </source>
</evidence>